<feature type="region of interest" description="Disordered" evidence="1">
    <location>
        <begin position="93"/>
        <end position="126"/>
    </location>
</feature>
<dbReference type="Pfam" id="PF00650">
    <property type="entry name" value="CRAL_TRIO"/>
    <property type="match status" value="1"/>
</dbReference>
<proteinExistence type="predicted"/>
<dbReference type="Gene3D" id="3.40.525.10">
    <property type="entry name" value="CRAL-TRIO lipid binding domain"/>
    <property type="match status" value="1"/>
</dbReference>
<gene>
    <name evidence="3" type="ORF">DSTB1V02_LOCUS9218</name>
</gene>
<dbReference type="OrthoDB" id="6406821at2759"/>
<reference evidence="3" key="1">
    <citation type="submission" date="2020-11" db="EMBL/GenBank/DDBJ databases">
        <authorList>
            <person name="Tran Van P."/>
        </authorList>
    </citation>
    <scope>NUCLEOTIDE SEQUENCE</scope>
</reference>
<protein>
    <recommendedName>
        <fullName evidence="2">CRAL-TRIO domain-containing protein</fullName>
    </recommendedName>
</protein>
<evidence type="ECO:0000259" key="2">
    <source>
        <dbReference type="PROSITE" id="PS50191"/>
    </source>
</evidence>
<sequence>MQEANYPEHLKRLYLLNMPRFFTMALAVVRPFLNQTTQEKIVCLGSKDQFEPVLTKAISKDVLPKFWGGNRVDEDGDPKCSSLLQQPYRKLDAQTGKGGKVPKSLYRTSKGAKEAQEEEKNEEKLGGVERRAVSLRGGEALNLECRAPHPGSLLSWEFSTEKEGVEYLVLRVDGEQVDIHQEDVSGRRVREKERANSHQETVSGEILLQEPGLYCLRFHSKATSDRLSYAILVTPPPDRL</sequence>
<accession>A0A7R9A8I7</accession>
<dbReference type="InterPro" id="IPR036598">
    <property type="entry name" value="GOLD_dom_sf"/>
</dbReference>
<evidence type="ECO:0000256" key="1">
    <source>
        <dbReference type="SAM" id="MobiDB-lite"/>
    </source>
</evidence>
<feature type="domain" description="CRAL-TRIO" evidence="2">
    <location>
        <begin position="1"/>
        <end position="75"/>
    </location>
</feature>
<evidence type="ECO:0000313" key="3">
    <source>
        <dbReference type="EMBL" id="CAD7249421.1"/>
    </source>
</evidence>
<dbReference type="Gene3D" id="2.60.120.680">
    <property type="entry name" value="GOLD domain"/>
    <property type="match status" value="1"/>
</dbReference>
<dbReference type="PROSITE" id="PS50191">
    <property type="entry name" value="CRAL_TRIO"/>
    <property type="match status" value="1"/>
</dbReference>
<dbReference type="SUPFAM" id="SSF101576">
    <property type="entry name" value="Supernatant protein factor (SPF), C-terminal domain"/>
    <property type="match status" value="1"/>
</dbReference>
<keyword evidence="4" id="KW-1185">Reference proteome</keyword>
<name>A0A7R9A8I7_9CRUS</name>
<dbReference type="PANTHER" id="PTHR23324:SF83">
    <property type="entry name" value="SEC14-LIKE PROTEIN 2"/>
    <property type="match status" value="1"/>
</dbReference>
<dbReference type="PANTHER" id="PTHR23324">
    <property type="entry name" value="SEC14 RELATED PROTEIN"/>
    <property type="match status" value="1"/>
</dbReference>
<dbReference type="InterPro" id="IPR036865">
    <property type="entry name" value="CRAL-TRIO_dom_sf"/>
</dbReference>
<dbReference type="EMBL" id="CAJPEV010002282">
    <property type="protein sequence ID" value="CAG0896389.1"/>
    <property type="molecule type" value="Genomic_DNA"/>
</dbReference>
<dbReference type="InterPro" id="IPR001251">
    <property type="entry name" value="CRAL-TRIO_dom"/>
</dbReference>
<dbReference type="AlphaFoldDB" id="A0A7R9A8I7"/>
<evidence type="ECO:0000313" key="4">
    <source>
        <dbReference type="Proteomes" id="UP000677054"/>
    </source>
</evidence>
<organism evidence="3">
    <name type="scientific">Darwinula stevensoni</name>
    <dbReference type="NCBI Taxonomy" id="69355"/>
    <lineage>
        <taxon>Eukaryota</taxon>
        <taxon>Metazoa</taxon>
        <taxon>Ecdysozoa</taxon>
        <taxon>Arthropoda</taxon>
        <taxon>Crustacea</taxon>
        <taxon>Oligostraca</taxon>
        <taxon>Ostracoda</taxon>
        <taxon>Podocopa</taxon>
        <taxon>Podocopida</taxon>
        <taxon>Darwinulocopina</taxon>
        <taxon>Darwinuloidea</taxon>
        <taxon>Darwinulidae</taxon>
        <taxon>Darwinula</taxon>
    </lineage>
</organism>
<dbReference type="InterPro" id="IPR051064">
    <property type="entry name" value="SEC14/CRAL-TRIO_domain"/>
</dbReference>
<dbReference type="EMBL" id="LR901799">
    <property type="protein sequence ID" value="CAD7249421.1"/>
    <property type="molecule type" value="Genomic_DNA"/>
</dbReference>
<dbReference type="CDD" id="cd00170">
    <property type="entry name" value="SEC14"/>
    <property type="match status" value="1"/>
</dbReference>
<dbReference type="Proteomes" id="UP000677054">
    <property type="component" value="Unassembled WGS sequence"/>
</dbReference>
<dbReference type="GO" id="GO:0005737">
    <property type="term" value="C:cytoplasm"/>
    <property type="evidence" value="ECO:0007669"/>
    <property type="project" value="TreeGrafter"/>
</dbReference>
<dbReference type="SUPFAM" id="SSF52087">
    <property type="entry name" value="CRAL/TRIO domain"/>
    <property type="match status" value="1"/>
</dbReference>